<dbReference type="OrthoDB" id="10254973at2759"/>
<protein>
    <submittedName>
        <fullName evidence="1">Uncharacterized protein</fullName>
    </submittedName>
</protein>
<name>A0A9J6CAW6_POLVA</name>
<dbReference type="SUPFAM" id="SSF54495">
    <property type="entry name" value="UBC-like"/>
    <property type="match status" value="1"/>
</dbReference>
<keyword evidence="2" id="KW-1185">Reference proteome</keyword>
<accession>A0A9J6CAW6</accession>
<evidence type="ECO:0000313" key="2">
    <source>
        <dbReference type="Proteomes" id="UP001107558"/>
    </source>
</evidence>
<evidence type="ECO:0000313" key="1">
    <source>
        <dbReference type="EMBL" id="KAG5678899.1"/>
    </source>
</evidence>
<proteinExistence type="predicted"/>
<dbReference type="EMBL" id="JADBJN010000002">
    <property type="protein sequence ID" value="KAG5678899.1"/>
    <property type="molecule type" value="Genomic_DNA"/>
</dbReference>
<dbReference type="Proteomes" id="UP001107558">
    <property type="component" value="Chromosome 2"/>
</dbReference>
<dbReference type="InterPro" id="IPR016135">
    <property type="entry name" value="UBQ-conjugating_enzyme/RWD"/>
</dbReference>
<sequence>MESIGSKTDQDWRQYEEIPSREQLRIDLATFLSKRPEFNGPIKIGKSFLREKKYSNSVLVSSRYSWTDEFEVLKTRNIFAECETEELALQIERALQDIAIDLGILIPGSDKCEGSLSKENHRFIVYVTKQKSIEDRCLGCERYYSRGKKSHMLKHHMGFVRAWRDCRQDIIDAKLEGTKEGRQILENCARMLKWVDMDDDDRTVLLSLQALLAAAEPDDPQDAVVANQYKENYEMFCKTAKHWTNVYAKGPHKIPEFDTKVQTLKNIGEINDAFENLKIKREKQKNFAKQNANLQIQLEDNINRNEQLHGMIENGRLRDRLAANIEMLKKKKAWQEYNECKLKYDEADSDVKKLNRLKKKQTGLL</sequence>
<dbReference type="Gene3D" id="3.10.110.10">
    <property type="entry name" value="Ubiquitin Conjugating Enzyme"/>
    <property type="match status" value="1"/>
</dbReference>
<gene>
    <name evidence="1" type="ORF">PVAND_008523</name>
</gene>
<organism evidence="1 2">
    <name type="scientific">Polypedilum vanderplanki</name>
    <name type="common">Sleeping chironomid midge</name>
    <dbReference type="NCBI Taxonomy" id="319348"/>
    <lineage>
        <taxon>Eukaryota</taxon>
        <taxon>Metazoa</taxon>
        <taxon>Ecdysozoa</taxon>
        <taxon>Arthropoda</taxon>
        <taxon>Hexapoda</taxon>
        <taxon>Insecta</taxon>
        <taxon>Pterygota</taxon>
        <taxon>Neoptera</taxon>
        <taxon>Endopterygota</taxon>
        <taxon>Diptera</taxon>
        <taxon>Nematocera</taxon>
        <taxon>Chironomoidea</taxon>
        <taxon>Chironomidae</taxon>
        <taxon>Chironominae</taxon>
        <taxon>Polypedilum</taxon>
        <taxon>Polypedilum</taxon>
    </lineage>
</organism>
<comment type="caution">
    <text evidence="1">The sequence shown here is derived from an EMBL/GenBank/DDBJ whole genome shotgun (WGS) entry which is preliminary data.</text>
</comment>
<dbReference type="AlphaFoldDB" id="A0A9J6CAW6"/>
<reference evidence="1" key="1">
    <citation type="submission" date="2021-03" db="EMBL/GenBank/DDBJ databases">
        <title>Chromosome level genome of the anhydrobiotic midge Polypedilum vanderplanki.</title>
        <authorList>
            <person name="Yoshida Y."/>
            <person name="Kikawada T."/>
            <person name="Gusev O."/>
        </authorList>
    </citation>
    <scope>NUCLEOTIDE SEQUENCE</scope>
    <source>
        <strain evidence="1">NIAS01</strain>
        <tissue evidence="1">Whole body or cell culture</tissue>
    </source>
</reference>